<sequence>MTSRPEYLPERLALISDSQAAEYISTGLLEGREDVPSIALNKIANTLPGNEARWGVHRVRDLIDDTMARFRDQRTTAADAWLAPRLHQTLRLTRREAAEKGLWTYLALGVAPDYVVWRHLPEPKADSPRTRVARDRFVGAHYKQVFARLWWAAELFRDGSDYQPVVVACGNQDMLNSALRLDVIDHRPTALALVRLMERGTVRTGREVNALTTAINAAAATLMYDVIAPDVERDGEPLRDWIAGAESSLPYPRNSLPEGPEEDPAPKEAVERLVRHFEELFIDAQVRGRKSDRSE</sequence>
<proteinExistence type="predicted"/>
<gene>
    <name evidence="2" type="ORF">SAMN04244553_5429</name>
</gene>
<dbReference type="Proteomes" id="UP000219565">
    <property type="component" value="Unassembled WGS sequence"/>
</dbReference>
<dbReference type="InterPro" id="IPR045920">
    <property type="entry name" value="DUF6339"/>
</dbReference>
<accession>A0A285LU88</accession>
<dbReference type="RefSeq" id="WP_097247369.1">
    <property type="nucleotide sequence ID" value="NZ_OBEG01000006.1"/>
</dbReference>
<dbReference type="AlphaFoldDB" id="A0A285LU88"/>
<dbReference type="EMBL" id="OBEG01000006">
    <property type="protein sequence ID" value="SNY88455.1"/>
    <property type="molecule type" value="Genomic_DNA"/>
</dbReference>
<evidence type="ECO:0000256" key="1">
    <source>
        <dbReference type="SAM" id="MobiDB-lite"/>
    </source>
</evidence>
<evidence type="ECO:0000313" key="3">
    <source>
        <dbReference type="Proteomes" id="UP000219565"/>
    </source>
</evidence>
<keyword evidence="3" id="KW-1185">Reference proteome</keyword>
<reference evidence="2 3" key="1">
    <citation type="submission" date="2017-09" db="EMBL/GenBank/DDBJ databases">
        <authorList>
            <person name="Ehlers B."/>
            <person name="Leendertz F.H."/>
        </authorList>
    </citation>
    <scope>NUCLEOTIDE SEQUENCE [LARGE SCALE GENOMIC DNA]</scope>
    <source>
        <strain evidence="2 3">DSM 45537</strain>
    </source>
</reference>
<evidence type="ECO:0000313" key="2">
    <source>
        <dbReference type="EMBL" id="SNY88455.1"/>
    </source>
</evidence>
<dbReference type="Pfam" id="PF19866">
    <property type="entry name" value="DUF6339"/>
    <property type="match status" value="1"/>
</dbReference>
<feature type="region of interest" description="Disordered" evidence="1">
    <location>
        <begin position="249"/>
        <end position="268"/>
    </location>
</feature>
<dbReference type="OrthoDB" id="4606505at2"/>
<protein>
    <submittedName>
        <fullName evidence="2">Uncharacterized protein</fullName>
    </submittedName>
</protein>
<name>A0A285LU88_9NOCA</name>
<organism evidence="2 3">
    <name type="scientific">Nocardia amikacinitolerans</name>
    <dbReference type="NCBI Taxonomy" id="756689"/>
    <lineage>
        <taxon>Bacteria</taxon>
        <taxon>Bacillati</taxon>
        <taxon>Actinomycetota</taxon>
        <taxon>Actinomycetes</taxon>
        <taxon>Mycobacteriales</taxon>
        <taxon>Nocardiaceae</taxon>
        <taxon>Nocardia</taxon>
    </lineage>
</organism>